<protein>
    <submittedName>
        <fullName evidence="2">Uncharacterized protein</fullName>
    </submittedName>
</protein>
<dbReference type="PANTHER" id="PTHR36892:SF1">
    <property type="entry name" value="OS05G0518200 PROTEIN"/>
    <property type="match status" value="1"/>
</dbReference>
<reference evidence="2 3" key="2">
    <citation type="journal article" date="2017" name="Front. Plant Sci.">
        <title>Gene Classification and Mining of Molecular Markers Useful in Red Clover (Trifolium pratense) Breeding.</title>
        <authorList>
            <person name="Istvanek J."/>
            <person name="Dluhosova J."/>
            <person name="Dluhos P."/>
            <person name="Patkova L."/>
            <person name="Nedelnik J."/>
            <person name="Repkova J."/>
        </authorList>
    </citation>
    <scope>NUCLEOTIDE SEQUENCE [LARGE SCALE GENOMIC DNA]</scope>
    <source>
        <strain evidence="3">cv. Tatra</strain>
        <tissue evidence="2">Young leaves</tissue>
    </source>
</reference>
<sequence>MSFSIRDYTNKMRTVNAFQCWPLDLGQLSQEDIQSKLPPMNGADDGRRRAETNNSFGEVSRNHDVASTGEKSLSRRKSRLRTFTEIIDRKNDSKKLSQSKVVVPLPPLPPPPPAPTYPEMVPPPPRSSNTQLEDLMNVIVLDDEEEEDPQLITQFRRRFEGPRSDQYPLDEIFKAPKINVAPMLS</sequence>
<proteinExistence type="predicted"/>
<organism evidence="2 3">
    <name type="scientific">Trifolium pratense</name>
    <name type="common">Red clover</name>
    <dbReference type="NCBI Taxonomy" id="57577"/>
    <lineage>
        <taxon>Eukaryota</taxon>
        <taxon>Viridiplantae</taxon>
        <taxon>Streptophyta</taxon>
        <taxon>Embryophyta</taxon>
        <taxon>Tracheophyta</taxon>
        <taxon>Spermatophyta</taxon>
        <taxon>Magnoliopsida</taxon>
        <taxon>eudicotyledons</taxon>
        <taxon>Gunneridae</taxon>
        <taxon>Pentapetalae</taxon>
        <taxon>rosids</taxon>
        <taxon>fabids</taxon>
        <taxon>Fabales</taxon>
        <taxon>Fabaceae</taxon>
        <taxon>Papilionoideae</taxon>
        <taxon>50 kb inversion clade</taxon>
        <taxon>NPAAA clade</taxon>
        <taxon>Hologalegina</taxon>
        <taxon>IRL clade</taxon>
        <taxon>Trifolieae</taxon>
        <taxon>Trifolium</taxon>
    </lineage>
</organism>
<comment type="caution">
    <text evidence="2">The sequence shown here is derived from an EMBL/GenBank/DDBJ whole genome shotgun (WGS) entry which is preliminary data.</text>
</comment>
<dbReference type="PANTHER" id="PTHR36892">
    <property type="entry name" value="OS01G0201800 PROTEIN"/>
    <property type="match status" value="1"/>
</dbReference>
<feature type="region of interest" description="Disordered" evidence="1">
    <location>
        <begin position="35"/>
        <end position="73"/>
    </location>
</feature>
<evidence type="ECO:0000256" key="1">
    <source>
        <dbReference type="SAM" id="MobiDB-lite"/>
    </source>
</evidence>
<dbReference type="AlphaFoldDB" id="A0A2K3KXS8"/>
<name>A0A2K3KXS8_TRIPR</name>
<accession>A0A2K3KXS8</accession>
<feature type="region of interest" description="Disordered" evidence="1">
    <location>
        <begin position="94"/>
        <end position="113"/>
    </location>
</feature>
<feature type="compositionally biased region" description="Pro residues" evidence="1">
    <location>
        <begin position="104"/>
        <end position="113"/>
    </location>
</feature>
<evidence type="ECO:0000313" key="3">
    <source>
        <dbReference type="Proteomes" id="UP000236291"/>
    </source>
</evidence>
<evidence type="ECO:0000313" key="2">
    <source>
        <dbReference type="EMBL" id="PNX71082.1"/>
    </source>
</evidence>
<dbReference type="EMBL" id="ASHM01022859">
    <property type="protein sequence ID" value="PNX71082.1"/>
    <property type="molecule type" value="Genomic_DNA"/>
</dbReference>
<gene>
    <name evidence="2" type="ORF">L195_g026953</name>
</gene>
<dbReference type="Proteomes" id="UP000236291">
    <property type="component" value="Unassembled WGS sequence"/>
</dbReference>
<reference evidence="2 3" key="1">
    <citation type="journal article" date="2014" name="Am. J. Bot.">
        <title>Genome assembly and annotation for red clover (Trifolium pratense; Fabaceae).</title>
        <authorList>
            <person name="Istvanek J."/>
            <person name="Jaros M."/>
            <person name="Krenek A."/>
            <person name="Repkova J."/>
        </authorList>
    </citation>
    <scope>NUCLEOTIDE SEQUENCE [LARGE SCALE GENOMIC DNA]</scope>
    <source>
        <strain evidence="3">cv. Tatra</strain>
        <tissue evidence="2">Young leaves</tissue>
    </source>
</reference>